<feature type="region of interest" description="Disordered" evidence="1">
    <location>
        <begin position="134"/>
        <end position="182"/>
    </location>
</feature>
<evidence type="ECO:0000256" key="1">
    <source>
        <dbReference type="SAM" id="MobiDB-lite"/>
    </source>
</evidence>
<reference evidence="3" key="1">
    <citation type="journal article" date="1999" name="Mol. Microbiol.">
        <title>Multiple insertions of fimbrial operons correlate with the evolution of Salmonella serovars responsible for human disease.</title>
        <authorList>
            <person name="Folkesson A."/>
            <person name="Advani A."/>
            <person name="Sukupolvi S."/>
            <person name="Pfeifer J.D."/>
            <person name="Normark S."/>
            <person name="Lofdahl S."/>
        </authorList>
    </citation>
    <scope>NUCLEOTIDE SEQUENCE</scope>
    <source>
        <strain evidence="3">SR-11</strain>
    </source>
</reference>
<proteinExistence type="predicted"/>
<feature type="compositionally biased region" description="Basic and acidic residues" evidence="1">
    <location>
        <begin position="172"/>
        <end position="182"/>
    </location>
</feature>
<sequence>MRRTSATAGRTFTSRCGCRGSILTTRQGCITICSDIMHRSVDGSSVRIRLGWRGGLNLYQYAPNPIRWIDPLGLAILEHQSNFDAARRTGFENAGMTNPEDVTFSKVDPKTGTVVEFKGPNGAKVAYDAPHADMDVTAGHDKPHVGWQSAGKRGSGGANRGNITYDGPQHPHRSDSKGDDKC</sequence>
<evidence type="ECO:0000313" key="3">
    <source>
        <dbReference type="EMBL" id="CAC48223.1"/>
    </source>
</evidence>
<gene>
    <name evidence="3" type="primary">rhs2</name>
</gene>
<dbReference type="EMBL" id="AJ320483">
    <property type="protein sequence ID" value="CAC48223.1"/>
    <property type="molecule type" value="Genomic_DNA"/>
</dbReference>
<dbReference type="AlphaFoldDB" id="Q93IR0"/>
<protein>
    <submittedName>
        <fullName evidence="3">Rhs2 protein</fullName>
    </submittedName>
</protein>
<evidence type="ECO:0000259" key="2">
    <source>
        <dbReference type="Pfam" id="PF15540"/>
    </source>
</evidence>
<name>Q93IR0_SALTM</name>
<feature type="compositionally biased region" description="Basic and acidic residues" evidence="1">
    <location>
        <begin position="134"/>
        <end position="144"/>
    </location>
</feature>
<dbReference type="Pfam" id="PF15540">
    <property type="entry name" value="Ntox47"/>
    <property type="match status" value="1"/>
</dbReference>
<organism evidence="3">
    <name type="scientific">Salmonella typhimurium</name>
    <dbReference type="NCBI Taxonomy" id="90371"/>
    <lineage>
        <taxon>Bacteria</taxon>
        <taxon>Pseudomonadati</taxon>
        <taxon>Pseudomonadota</taxon>
        <taxon>Gammaproteobacteria</taxon>
        <taxon>Enterobacterales</taxon>
        <taxon>Enterobacteriaceae</taxon>
        <taxon>Salmonella</taxon>
    </lineage>
</organism>
<reference evidence="3" key="2">
    <citation type="submission" date="2001-07" db="EMBL/GenBank/DDBJ databases">
        <authorList>
            <person name="Folkesson A."/>
        </authorList>
    </citation>
    <scope>NUCLEOTIDE SEQUENCE</scope>
    <source>
        <strain evidence="3">SR-11</strain>
    </source>
</reference>
<dbReference type="InterPro" id="IPR029103">
    <property type="entry name" value="Ntox47"/>
</dbReference>
<feature type="domain" description="Bacterial toxin 47" evidence="2">
    <location>
        <begin position="58"/>
        <end position="172"/>
    </location>
</feature>
<accession>Q93IR0</accession>